<dbReference type="HOGENOM" id="CLU_133784_0_0_9"/>
<evidence type="ECO:0000256" key="4">
    <source>
        <dbReference type="ARBA" id="ARBA00022839"/>
    </source>
</evidence>
<reference evidence="11 12" key="2">
    <citation type="journal article" date="2012" name="Stand. Genomic Sci.">
        <title>Complete genome sequence of the moderately thermophilic mineral-sulfide-oxidizing firmicute Sulfobacillus acidophilus type strain (NAL(T)).</title>
        <authorList>
            <person name="Anderson I."/>
            <person name="Chertkov O."/>
            <person name="Chen A."/>
            <person name="Saunders E."/>
            <person name="Lapidus A."/>
            <person name="Nolan M."/>
            <person name="Lucas S."/>
            <person name="Hammon N."/>
            <person name="Deshpande S."/>
            <person name="Cheng J.F."/>
            <person name="Han C."/>
            <person name="Tapia R."/>
            <person name="Goodwin L.A."/>
            <person name="Pitluck S."/>
            <person name="Liolios K."/>
            <person name="Pagani I."/>
            <person name="Ivanova N."/>
            <person name="Mikhailova N."/>
            <person name="Pati A."/>
            <person name="Palaniappan K."/>
            <person name="Land M."/>
            <person name="Pan C."/>
            <person name="Rohde M."/>
            <person name="Pukall R."/>
            <person name="Goker M."/>
            <person name="Detter J.C."/>
            <person name="Woyke T."/>
            <person name="Bristow J."/>
            <person name="Eisen J.A."/>
            <person name="Markowitz V."/>
            <person name="Hugenholtz P."/>
            <person name="Kyrpides N.C."/>
            <person name="Klenk H.P."/>
            <person name="Mavromatis K."/>
        </authorList>
    </citation>
    <scope>NUCLEOTIDE SEQUENCE [LARGE SCALE GENOMIC DNA]</scope>
    <source>
        <strain evidence="12">ATCC 700253 / DSM 10332 / NAL</strain>
    </source>
</reference>
<dbReference type="PATRIC" id="fig|679936.5.peg.3411"/>
<dbReference type="Proteomes" id="UP000005439">
    <property type="component" value="Chromosome"/>
</dbReference>
<keyword evidence="1 9" id="KW-0540">Nuclease</keyword>
<keyword evidence="8 9" id="KW-0464">Manganese</keyword>
<organism evidence="11 12">
    <name type="scientific">Sulfobacillus acidophilus (strain ATCC 700253 / DSM 10332 / NAL)</name>
    <dbReference type="NCBI Taxonomy" id="679936"/>
    <lineage>
        <taxon>Bacteria</taxon>
        <taxon>Bacillati</taxon>
        <taxon>Bacillota</taxon>
        <taxon>Clostridia</taxon>
        <taxon>Eubacteriales</taxon>
        <taxon>Clostridiales Family XVII. Incertae Sedis</taxon>
        <taxon>Sulfobacillus</taxon>
    </lineage>
</organism>
<dbReference type="InterPro" id="IPR013343">
    <property type="entry name" value="CRISPR-assoc_prot_Cas4"/>
</dbReference>
<keyword evidence="3 9" id="KW-0378">Hydrolase</keyword>
<evidence type="ECO:0000256" key="3">
    <source>
        <dbReference type="ARBA" id="ARBA00022801"/>
    </source>
</evidence>
<evidence type="ECO:0000313" key="11">
    <source>
        <dbReference type="EMBL" id="AEW06744.1"/>
    </source>
</evidence>
<name>G8TT44_SULAD</name>
<dbReference type="Gene3D" id="3.90.320.10">
    <property type="match status" value="1"/>
</dbReference>
<reference evidence="12" key="1">
    <citation type="submission" date="2011-12" db="EMBL/GenBank/DDBJ databases">
        <title>The complete genome of chromosome of Sulfobacillus acidophilus DSM 10332.</title>
        <authorList>
            <person name="Lucas S."/>
            <person name="Han J."/>
            <person name="Lapidus A."/>
            <person name="Bruce D."/>
            <person name="Goodwin L."/>
            <person name="Pitluck S."/>
            <person name="Peters L."/>
            <person name="Kyrpides N."/>
            <person name="Mavromatis K."/>
            <person name="Ivanova N."/>
            <person name="Mikhailova N."/>
            <person name="Chertkov O."/>
            <person name="Saunders E."/>
            <person name="Detter J.C."/>
            <person name="Tapia R."/>
            <person name="Han C."/>
            <person name="Land M."/>
            <person name="Hauser L."/>
            <person name="Markowitz V."/>
            <person name="Cheng J.-F."/>
            <person name="Hugenholtz P."/>
            <person name="Woyke T."/>
            <person name="Wu D."/>
            <person name="Pukall R."/>
            <person name="Gehrich-Schroeter G."/>
            <person name="Schneider S."/>
            <person name="Klenk H.-P."/>
            <person name="Eisen J.A."/>
        </authorList>
    </citation>
    <scope>NUCLEOTIDE SEQUENCE [LARGE SCALE GENOMIC DNA]</scope>
    <source>
        <strain evidence="12">ATCC 700253 / DSM 10332 / NAL</strain>
    </source>
</reference>
<dbReference type="InterPro" id="IPR022765">
    <property type="entry name" value="Dna2/Cas4_DUF83"/>
</dbReference>
<evidence type="ECO:0000256" key="1">
    <source>
        <dbReference type="ARBA" id="ARBA00022722"/>
    </source>
</evidence>
<accession>G8TT44</accession>
<sequence>MVDDLPELRIQGTWVWYYAICRREVWLMTHAIQPDEDDPNLDYGRFLHERALTKDGEEVLLGVNRLDRVIEKNGDLVVIEIKKSSQAVDSARLQLAHYLRQLELRGVQASGELRFPEERRKEVVYLTDNLRDQLEIIYRGILAIIDQPVPPAPEWIKWCAHCAYRDFCWS</sequence>
<evidence type="ECO:0000256" key="6">
    <source>
        <dbReference type="ARBA" id="ARBA00023014"/>
    </source>
</evidence>
<evidence type="ECO:0000256" key="8">
    <source>
        <dbReference type="ARBA" id="ARBA00023211"/>
    </source>
</evidence>
<evidence type="ECO:0000256" key="2">
    <source>
        <dbReference type="ARBA" id="ARBA00022723"/>
    </source>
</evidence>
<keyword evidence="6 9" id="KW-0411">Iron-sulfur</keyword>
<evidence type="ECO:0000256" key="5">
    <source>
        <dbReference type="ARBA" id="ARBA00023004"/>
    </source>
</evidence>
<evidence type="ECO:0000313" key="12">
    <source>
        <dbReference type="Proteomes" id="UP000005439"/>
    </source>
</evidence>
<dbReference type="InterPro" id="IPR011604">
    <property type="entry name" value="PDDEXK-like_dom_sf"/>
</dbReference>
<dbReference type="GO" id="GO:0004527">
    <property type="term" value="F:exonuclease activity"/>
    <property type="evidence" value="ECO:0007669"/>
    <property type="project" value="UniProtKB-KW"/>
</dbReference>
<dbReference type="KEGG" id="sap:Sulac_3298"/>
<keyword evidence="5 9" id="KW-0408">Iron</keyword>
<keyword evidence="12" id="KW-1185">Reference proteome</keyword>
<dbReference type="NCBIfam" id="TIGR00372">
    <property type="entry name" value="cas4"/>
    <property type="match status" value="1"/>
</dbReference>
<protein>
    <recommendedName>
        <fullName evidence="9">CRISPR-associated exonuclease Cas4</fullName>
        <ecNumber evidence="9">3.1.12.1</ecNumber>
    </recommendedName>
</protein>
<dbReference type="EC" id="3.1.12.1" evidence="9"/>
<dbReference type="PANTHER" id="PTHR37168">
    <property type="entry name" value="CRISPR-ASSOCIATED EXONUCLEASE CAS4"/>
    <property type="match status" value="1"/>
</dbReference>
<keyword evidence="7 9" id="KW-0051">Antiviral defense</keyword>
<comment type="similarity">
    <text evidence="9">Belongs to the CRISPR-associated exonuclease Cas4 family.</text>
</comment>
<dbReference type="EMBL" id="CP003179">
    <property type="protein sequence ID" value="AEW06744.1"/>
    <property type="molecule type" value="Genomic_DNA"/>
</dbReference>
<comment type="cofactor">
    <cofactor evidence="9">
        <name>iron-sulfur cluster</name>
        <dbReference type="ChEBI" id="CHEBI:30408"/>
    </cofactor>
</comment>
<feature type="domain" description="DUF83" evidence="10">
    <location>
        <begin position="11"/>
        <end position="170"/>
    </location>
</feature>
<evidence type="ECO:0000259" key="10">
    <source>
        <dbReference type="Pfam" id="PF01930"/>
    </source>
</evidence>
<dbReference type="PANTHER" id="PTHR37168:SF2">
    <property type="entry name" value="CRISPR-ASSOCIATED EXONUCLEASE CAS4"/>
    <property type="match status" value="1"/>
</dbReference>
<keyword evidence="4 9" id="KW-0269">Exonuclease</keyword>
<dbReference type="GO" id="GO:0051536">
    <property type="term" value="F:iron-sulfur cluster binding"/>
    <property type="evidence" value="ECO:0007669"/>
    <property type="project" value="UniProtKB-KW"/>
</dbReference>
<comment type="function">
    <text evidence="9">CRISPR (clustered regularly interspaced short palindromic repeat) is an adaptive immune system that provides protection against mobile genetic elements (viruses, transposable elements and conjugative plasmids). CRISPR clusters contain sequences complementary to antecedent mobile elements and target invading nucleic acids. CRISPR clusters are transcribed and processed into CRISPR RNA (crRNA).</text>
</comment>
<comment type="cofactor">
    <cofactor evidence="9">
        <name>Mg(2+)</name>
        <dbReference type="ChEBI" id="CHEBI:18420"/>
    </cofactor>
    <cofactor evidence="9">
        <name>Mn(2+)</name>
        <dbReference type="ChEBI" id="CHEBI:29035"/>
    </cofactor>
    <text evidence="9">Mg(2+) or Mn(2+) required for ssDNA cleavage activity.</text>
</comment>
<dbReference type="AlphaFoldDB" id="G8TT44"/>
<evidence type="ECO:0000256" key="9">
    <source>
        <dbReference type="RuleBase" id="RU365022"/>
    </source>
</evidence>
<dbReference type="STRING" id="679936.Sulac_3298"/>
<proteinExistence type="inferred from homology"/>
<dbReference type="GO" id="GO:0051607">
    <property type="term" value="P:defense response to virus"/>
    <property type="evidence" value="ECO:0007669"/>
    <property type="project" value="UniProtKB-KW"/>
</dbReference>
<dbReference type="GO" id="GO:0046872">
    <property type="term" value="F:metal ion binding"/>
    <property type="evidence" value="ECO:0007669"/>
    <property type="project" value="UniProtKB-KW"/>
</dbReference>
<gene>
    <name evidence="11" type="ordered locus">Sulac_3298</name>
</gene>
<keyword evidence="2 9" id="KW-0479">Metal-binding</keyword>
<evidence type="ECO:0000256" key="7">
    <source>
        <dbReference type="ARBA" id="ARBA00023118"/>
    </source>
</evidence>
<dbReference type="Pfam" id="PF01930">
    <property type="entry name" value="Cas_Cas4"/>
    <property type="match status" value="1"/>
</dbReference>